<name>A0A3M7TXH3_9BACI</name>
<evidence type="ECO:0000256" key="1">
    <source>
        <dbReference type="SAM" id="Coils"/>
    </source>
</evidence>
<feature type="coiled-coil region" evidence="1">
    <location>
        <begin position="31"/>
        <end position="62"/>
    </location>
</feature>
<accession>A0A3M7TXH3</accession>
<organism evidence="3 4">
    <name type="scientific">Alteribacter keqinensis</name>
    <dbReference type="NCBI Taxonomy" id="2483800"/>
    <lineage>
        <taxon>Bacteria</taxon>
        <taxon>Bacillati</taxon>
        <taxon>Bacillota</taxon>
        <taxon>Bacilli</taxon>
        <taxon>Bacillales</taxon>
        <taxon>Bacillaceae</taxon>
        <taxon>Alteribacter</taxon>
    </lineage>
</organism>
<evidence type="ECO:0000313" key="4">
    <source>
        <dbReference type="Proteomes" id="UP000278746"/>
    </source>
</evidence>
<keyword evidence="2" id="KW-1133">Transmembrane helix</keyword>
<comment type="caution">
    <text evidence="3">The sequence shown here is derived from an EMBL/GenBank/DDBJ whole genome shotgun (WGS) entry which is preliminary data.</text>
</comment>
<keyword evidence="2" id="KW-0472">Membrane</keyword>
<keyword evidence="4" id="KW-1185">Reference proteome</keyword>
<keyword evidence="1" id="KW-0175">Coiled coil</keyword>
<reference evidence="3 4" key="1">
    <citation type="submission" date="2018-10" db="EMBL/GenBank/DDBJ databases">
        <title>Bacillus Keqinensis sp. nov., a moderately halophilic bacterium isolated from a saline-alkaline lake.</title>
        <authorList>
            <person name="Wang H."/>
        </authorList>
    </citation>
    <scope>NUCLEOTIDE SEQUENCE [LARGE SCALE GENOMIC DNA]</scope>
    <source>
        <strain evidence="3 4">KQ-3</strain>
    </source>
</reference>
<dbReference type="AlphaFoldDB" id="A0A3M7TXH3"/>
<gene>
    <name evidence="3" type="ORF">EBO34_09780</name>
</gene>
<sequence>MDLFAILVFVGAISIAGMAVGAYSIKRDFRLKEKRVELEKEKVKLEQMKVQLALKKDQHQEKA</sequence>
<proteinExistence type="predicted"/>
<evidence type="ECO:0000313" key="3">
    <source>
        <dbReference type="EMBL" id="RNA70193.1"/>
    </source>
</evidence>
<feature type="transmembrane region" description="Helical" evidence="2">
    <location>
        <begin position="6"/>
        <end position="25"/>
    </location>
</feature>
<evidence type="ECO:0000256" key="2">
    <source>
        <dbReference type="SAM" id="Phobius"/>
    </source>
</evidence>
<dbReference type="EMBL" id="RHIB01000001">
    <property type="protein sequence ID" value="RNA70193.1"/>
    <property type="molecule type" value="Genomic_DNA"/>
</dbReference>
<dbReference type="Proteomes" id="UP000278746">
    <property type="component" value="Unassembled WGS sequence"/>
</dbReference>
<keyword evidence="2" id="KW-0812">Transmembrane</keyword>
<dbReference type="RefSeq" id="WP_122897740.1">
    <property type="nucleotide sequence ID" value="NZ_RHIB01000001.1"/>
</dbReference>
<protein>
    <submittedName>
        <fullName evidence="3">Uncharacterized protein</fullName>
    </submittedName>
</protein>